<feature type="transmembrane region" description="Helical" evidence="1">
    <location>
        <begin position="54"/>
        <end position="75"/>
    </location>
</feature>
<dbReference type="EMBL" id="JADYXP020000002">
    <property type="protein sequence ID" value="KAL0130969.1"/>
    <property type="molecule type" value="Genomic_DNA"/>
</dbReference>
<evidence type="ECO:0000313" key="2">
    <source>
        <dbReference type="EMBL" id="KAL0130969.1"/>
    </source>
</evidence>
<protein>
    <submittedName>
        <fullName evidence="2">Uncharacterized protein</fullName>
    </submittedName>
</protein>
<dbReference type="Proteomes" id="UP001430953">
    <property type="component" value="Unassembled WGS sequence"/>
</dbReference>
<gene>
    <name evidence="2" type="ORF">PUN28_002509</name>
</gene>
<dbReference type="AlphaFoldDB" id="A0AAW2GUK3"/>
<evidence type="ECO:0000256" key="1">
    <source>
        <dbReference type="SAM" id="Phobius"/>
    </source>
</evidence>
<sequence>MQTIYRYVYACNYRCGEQNQFIMLYIVVIIQKYNKDDTNNTVANHIKIILEGDYVLIFFQLIICTYTAKIVVGHLPVW</sequence>
<organism evidence="2 3">
    <name type="scientific">Cardiocondyla obscurior</name>
    <dbReference type="NCBI Taxonomy" id="286306"/>
    <lineage>
        <taxon>Eukaryota</taxon>
        <taxon>Metazoa</taxon>
        <taxon>Ecdysozoa</taxon>
        <taxon>Arthropoda</taxon>
        <taxon>Hexapoda</taxon>
        <taxon>Insecta</taxon>
        <taxon>Pterygota</taxon>
        <taxon>Neoptera</taxon>
        <taxon>Endopterygota</taxon>
        <taxon>Hymenoptera</taxon>
        <taxon>Apocrita</taxon>
        <taxon>Aculeata</taxon>
        <taxon>Formicoidea</taxon>
        <taxon>Formicidae</taxon>
        <taxon>Myrmicinae</taxon>
        <taxon>Cardiocondyla</taxon>
    </lineage>
</organism>
<reference evidence="2 3" key="1">
    <citation type="submission" date="2023-03" db="EMBL/GenBank/DDBJ databases">
        <title>High recombination rates correlate with genetic variation in Cardiocondyla obscurior ants.</title>
        <authorList>
            <person name="Errbii M."/>
        </authorList>
    </citation>
    <scope>NUCLEOTIDE SEQUENCE [LARGE SCALE GENOMIC DNA]</scope>
    <source>
        <strain evidence="2">Alpha-2009</strain>
        <tissue evidence="2">Whole body</tissue>
    </source>
</reference>
<keyword evidence="1" id="KW-1133">Transmembrane helix</keyword>
<keyword evidence="3" id="KW-1185">Reference proteome</keyword>
<proteinExistence type="predicted"/>
<keyword evidence="1" id="KW-0472">Membrane</keyword>
<comment type="caution">
    <text evidence="2">The sequence shown here is derived from an EMBL/GenBank/DDBJ whole genome shotgun (WGS) entry which is preliminary data.</text>
</comment>
<name>A0AAW2GUK3_9HYME</name>
<evidence type="ECO:0000313" key="3">
    <source>
        <dbReference type="Proteomes" id="UP001430953"/>
    </source>
</evidence>
<accession>A0AAW2GUK3</accession>
<keyword evidence="1" id="KW-0812">Transmembrane</keyword>